<organism evidence="5">
    <name type="scientific">hydrothermal vent metagenome</name>
    <dbReference type="NCBI Taxonomy" id="652676"/>
    <lineage>
        <taxon>unclassified sequences</taxon>
        <taxon>metagenomes</taxon>
        <taxon>ecological metagenomes</taxon>
    </lineage>
</organism>
<feature type="domain" description="Zinc finger DksA/TraR C4-type" evidence="4">
    <location>
        <begin position="84"/>
        <end position="114"/>
    </location>
</feature>
<keyword evidence="1" id="KW-0479">Metal-binding</keyword>
<accession>A0A3B0SER4</accession>
<evidence type="ECO:0000256" key="3">
    <source>
        <dbReference type="ARBA" id="ARBA00022833"/>
    </source>
</evidence>
<evidence type="ECO:0000256" key="1">
    <source>
        <dbReference type="ARBA" id="ARBA00022723"/>
    </source>
</evidence>
<dbReference type="GO" id="GO:0008270">
    <property type="term" value="F:zinc ion binding"/>
    <property type="evidence" value="ECO:0007669"/>
    <property type="project" value="UniProtKB-KW"/>
</dbReference>
<dbReference type="AlphaFoldDB" id="A0A3B0SER4"/>
<dbReference type="PANTHER" id="PTHR33823:SF4">
    <property type="entry name" value="GENERAL STRESS PROTEIN 16O"/>
    <property type="match status" value="1"/>
</dbReference>
<reference evidence="5" key="1">
    <citation type="submission" date="2018-06" db="EMBL/GenBank/DDBJ databases">
        <authorList>
            <person name="Zhirakovskaya E."/>
        </authorList>
    </citation>
    <scope>NUCLEOTIDE SEQUENCE</scope>
</reference>
<evidence type="ECO:0000313" key="5">
    <source>
        <dbReference type="EMBL" id="VAV93465.1"/>
    </source>
</evidence>
<dbReference type="Pfam" id="PF01258">
    <property type="entry name" value="zf-dskA_traR"/>
    <property type="match status" value="1"/>
</dbReference>
<evidence type="ECO:0000256" key="2">
    <source>
        <dbReference type="ARBA" id="ARBA00022771"/>
    </source>
</evidence>
<name>A0A3B0SER4_9ZZZZ</name>
<gene>
    <name evidence="5" type="ORF">MNBD_ALPHA04-1889</name>
</gene>
<dbReference type="EMBL" id="UOEF01000165">
    <property type="protein sequence ID" value="VAV93465.1"/>
    <property type="molecule type" value="Genomic_DNA"/>
</dbReference>
<sequence length="115" mass="12864">MAEALSPQQIADLKKLLQERQAEIKALDDDAASWRSTVELDQQSVGRLSRMDAMQQQEMAQAEARRRASDLTRIEIALNRLEEGEYGWCADCGEAIAYRRLEIDPAAHLCIGCAS</sequence>
<evidence type="ECO:0000259" key="4">
    <source>
        <dbReference type="Pfam" id="PF01258"/>
    </source>
</evidence>
<dbReference type="PANTHER" id="PTHR33823">
    <property type="entry name" value="RNA POLYMERASE-BINDING TRANSCRIPTION FACTOR DKSA-RELATED"/>
    <property type="match status" value="1"/>
</dbReference>
<keyword evidence="3" id="KW-0862">Zinc</keyword>
<dbReference type="SUPFAM" id="SSF57716">
    <property type="entry name" value="Glucocorticoid receptor-like (DNA-binding domain)"/>
    <property type="match status" value="1"/>
</dbReference>
<dbReference type="InterPro" id="IPR000962">
    <property type="entry name" value="Znf_DskA_TraR"/>
</dbReference>
<protein>
    <submittedName>
        <fullName evidence="5">DnaK suppressor protein</fullName>
    </submittedName>
</protein>
<keyword evidence="2" id="KW-0863">Zinc-finger</keyword>
<dbReference type="Gene3D" id="1.20.120.910">
    <property type="entry name" value="DksA, coiled-coil domain"/>
    <property type="match status" value="1"/>
</dbReference>
<proteinExistence type="predicted"/>
<dbReference type="PROSITE" id="PS51128">
    <property type="entry name" value="ZF_DKSA_2"/>
    <property type="match status" value="1"/>
</dbReference>